<proteinExistence type="predicted"/>
<dbReference type="GO" id="GO:0045180">
    <property type="term" value="C:basal cortex"/>
    <property type="evidence" value="ECO:0007669"/>
    <property type="project" value="TreeGrafter"/>
</dbReference>
<dbReference type="Proteomes" id="UP000494040">
    <property type="component" value="Unassembled WGS sequence"/>
</dbReference>
<reference evidence="3" key="1">
    <citation type="submission" date="2022-01" db="UniProtKB">
        <authorList>
            <consortium name="EnsemblMetazoa"/>
        </authorList>
    </citation>
    <scope>IDENTIFICATION</scope>
</reference>
<dbReference type="OrthoDB" id="6629132at2759"/>
<keyword evidence="4" id="KW-1185">Reference proteome</keyword>
<dbReference type="PANTHER" id="PTHR21567">
    <property type="entry name" value="CLASP"/>
    <property type="match status" value="1"/>
</dbReference>
<evidence type="ECO:0000256" key="1">
    <source>
        <dbReference type="SAM" id="MobiDB-lite"/>
    </source>
</evidence>
<dbReference type="InterPro" id="IPR011989">
    <property type="entry name" value="ARM-like"/>
</dbReference>
<dbReference type="GO" id="GO:0072686">
    <property type="term" value="C:mitotic spindle"/>
    <property type="evidence" value="ECO:0007669"/>
    <property type="project" value="TreeGrafter"/>
</dbReference>
<name>A0A8I6SHM4_CIMLE</name>
<feature type="compositionally biased region" description="Low complexity" evidence="1">
    <location>
        <begin position="152"/>
        <end position="165"/>
    </location>
</feature>
<evidence type="ECO:0000313" key="4">
    <source>
        <dbReference type="Proteomes" id="UP000494040"/>
    </source>
</evidence>
<evidence type="ECO:0000313" key="3">
    <source>
        <dbReference type="EnsemblMetazoa" id="XP_024082849.1"/>
    </source>
</evidence>
<dbReference type="GO" id="GO:0040001">
    <property type="term" value="P:establishment of mitotic spindle localization"/>
    <property type="evidence" value="ECO:0007669"/>
    <property type="project" value="TreeGrafter"/>
</dbReference>
<dbReference type="Gene3D" id="1.25.10.10">
    <property type="entry name" value="Leucine-rich Repeat Variant"/>
    <property type="match status" value="1"/>
</dbReference>
<sequence length="447" mass="50281">MDRDWCKMQSDSNGYGDYSYIPIEEEPRTTLHVCPTCKGSGFFDGVLPPIEFKEAPKSAKPSQFAPDCELPVALPKIKCPLSLRPKPNQLTRSSSSTVETLPLLPTKKNRVPQFGATLKTRSNPTTQEEKLYCATWLNLFPKLNNLSNSRPSIRNSKSRMSSNSSEGGGDIDLIEPREIDNKPDFIRRTKVKLKSSNLLEISEGVIDVVHLAKVDETAAYTFMPQVNRHLCEMLRSLKVKIVRQACQAIAQLFGRVSHVSRPEFDDIVVLLLIRTADSKKFVRKDATSALDVIVASTPPQVVVRAIHAKGPRSKNPHVRLTTAKIMCTLVRLVGYETLLSHPALHEMRKRVLETGCILLDDQNGDVRYKILPTNLKNADIYTFFHFYLRSVGRDLMSNFVTLGDFEEALLSDVPQQLIKRVEKSIICLRVELLKSVDILKTSDIPLQ</sequence>
<dbReference type="SUPFAM" id="SSF48371">
    <property type="entry name" value="ARM repeat"/>
    <property type="match status" value="1"/>
</dbReference>
<evidence type="ECO:0000259" key="2">
    <source>
        <dbReference type="SMART" id="SM01349"/>
    </source>
</evidence>
<dbReference type="SMART" id="SM01349">
    <property type="entry name" value="TOG"/>
    <property type="match status" value="1"/>
</dbReference>
<dbReference type="InterPro" id="IPR016024">
    <property type="entry name" value="ARM-type_fold"/>
</dbReference>
<organism evidence="3 4">
    <name type="scientific">Cimex lectularius</name>
    <name type="common">Bed bug</name>
    <name type="synonym">Acanthia lectularia</name>
    <dbReference type="NCBI Taxonomy" id="79782"/>
    <lineage>
        <taxon>Eukaryota</taxon>
        <taxon>Metazoa</taxon>
        <taxon>Ecdysozoa</taxon>
        <taxon>Arthropoda</taxon>
        <taxon>Hexapoda</taxon>
        <taxon>Insecta</taxon>
        <taxon>Pterygota</taxon>
        <taxon>Neoptera</taxon>
        <taxon>Paraneoptera</taxon>
        <taxon>Hemiptera</taxon>
        <taxon>Heteroptera</taxon>
        <taxon>Panheteroptera</taxon>
        <taxon>Cimicomorpha</taxon>
        <taxon>Cimicidae</taxon>
        <taxon>Cimex</taxon>
    </lineage>
</organism>
<protein>
    <recommendedName>
        <fullName evidence="2">TOG domain-containing protein</fullName>
    </recommendedName>
</protein>
<accession>A0A8I6SHM4</accession>
<dbReference type="PANTHER" id="PTHR21567:SF88">
    <property type="entry name" value="TOG DOMAIN-CONTAINING PROTEIN"/>
    <property type="match status" value="1"/>
</dbReference>
<dbReference type="InterPro" id="IPR034085">
    <property type="entry name" value="TOG"/>
</dbReference>
<dbReference type="GO" id="GO:0005881">
    <property type="term" value="C:cytoplasmic microtubule"/>
    <property type="evidence" value="ECO:0007669"/>
    <property type="project" value="TreeGrafter"/>
</dbReference>
<dbReference type="GO" id="GO:0005815">
    <property type="term" value="C:microtubule organizing center"/>
    <property type="evidence" value="ECO:0007669"/>
    <property type="project" value="TreeGrafter"/>
</dbReference>
<dbReference type="AlphaFoldDB" id="A0A8I6SHM4"/>
<dbReference type="EnsemblMetazoa" id="XM_024227081.1">
    <property type="protein sequence ID" value="XP_024082849.1"/>
    <property type="gene ID" value="LOC106663086"/>
</dbReference>
<dbReference type="GO" id="GO:0008017">
    <property type="term" value="F:microtubule binding"/>
    <property type="evidence" value="ECO:0007669"/>
    <property type="project" value="TreeGrafter"/>
</dbReference>
<dbReference type="RefSeq" id="XP_024082849.1">
    <property type="nucleotide sequence ID" value="XM_024227081.1"/>
</dbReference>
<dbReference type="GO" id="GO:0000776">
    <property type="term" value="C:kinetochore"/>
    <property type="evidence" value="ECO:0007669"/>
    <property type="project" value="TreeGrafter"/>
</dbReference>
<dbReference type="KEGG" id="clec:106663086"/>
<dbReference type="GeneID" id="106663086"/>
<feature type="region of interest" description="Disordered" evidence="1">
    <location>
        <begin position="148"/>
        <end position="175"/>
    </location>
</feature>
<feature type="domain" description="TOG" evidence="2">
    <location>
        <begin position="172"/>
        <end position="396"/>
    </location>
</feature>
<dbReference type="GO" id="GO:0090307">
    <property type="term" value="P:mitotic spindle assembly"/>
    <property type="evidence" value="ECO:0007669"/>
    <property type="project" value="TreeGrafter"/>
</dbReference>
<dbReference type="GO" id="GO:0005876">
    <property type="term" value="C:spindle microtubule"/>
    <property type="evidence" value="ECO:0007669"/>
    <property type="project" value="TreeGrafter"/>
</dbReference>